<dbReference type="EMBL" id="RYYV01000002">
    <property type="protein sequence ID" value="RUL78911.1"/>
    <property type="molecule type" value="Genomic_DNA"/>
</dbReference>
<feature type="modified residue" description="4-aspartylphosphate" evidence="5 7">
    <location>
        <position position="54"/>
    </location>
</feature>
<feature type="active site" evidence="5 6">
    <location>
        <position position="289"/>
    </location>
</feature>
<evidence type="ECO:0000313" key="10">
    <source>
        <dbReference type="EMBL" id="RUL78911.1"/>
    </source>
</evidence>
<dbReference type="InterPro" id="IPR001789">
    <property type="entry name" value="Sig_transdc_resp-reg_receiver"/>
</dbReference>
<dbReference type="GO" id="GO:0008168">
    <property type="term" value="F:methyltransferase activity"/>
    <property type="evidence" value="ECO:0007669"/>
    <property type="project" value="UniProtKB-KW"/>
</dbReference>
<evidence type="ECO:0000259" key="9">
    <source>
        <dbReference type="PROSITE" id="PS50122"/>
    </source>
</evidence>
<gene>
    <name evidence="5 10" type="primary">cheB</name>
    <name evidence="10" type="ORF">EKH80_03670</name>
</gene>
<dbReference type="RefSeq" id="WP_126683368.1">
    <property type="nucleotide sequence ID" value="NZ_RYYV01000002.1"/>
</dbReference>
<evidence type="ECO:0000256" key="1">
    <source>
        <dbReference type="ARBA" id="ARBA00022490"/>
    </source>
</evidence>
<dbReference type="PANTHER" id="PTHR42872">
    <property type="entry name" value="PROTEIN-GLUTAMATE METHYLESTERASE/PROTEIN-GLUTAMINE GLUTAMINASE"/>
    <property type="match status" value="1"/>
</dbReference>
<evidence type="ECO:0000256" key="6">
    <source>
        <dbReference type="PROSITE-ProRule" id="PRU00050"/>
    </source>
</evidence>
<dbReference type="InterPro" id="IPR008248">
    <property type="entry name" value="CheB-like"/>
</dbReference>
<evidence type="ECO:0000259" key="8">
    <source>
        <dbReference type="PROSITE" id="PS50110"/>
    </source>
</evidence>
<evidence type="ECO:0000256" key="4">
    <source>
        <dbReference type="ARBA" id="ARBA00048267"/>
    </source>
</evidence>
<comment type="domain">
    <text evidence="5">Contains a C-terminal catalytic domain, and an N-terminal region which modulates catalytic activity.</text>
</comment>
<dbReference type="PANTHER" id="PTHR42872:SF6">
    <property type="entry name" value="PROTEIN-GLUTAMATE METHYLESTERASE_PROTEIN-GLUTAMINE GLUTAMINASE"/>
    <property type="match status" value="1"/>
</dbReference>
<dbReference type="PROSITE" id="PS50122">
    <property type="entry name" value="CHEB"/>
    <property type="match status" value="1"/>
</dbReference>
<feature type="domain" description="CheB-type methylesterase" evidence="9">
    <location>
        <begin position="158"/>
        <end position="347"/>
    </location>
</feature>
<keyword evidence="2 5" id="KW-0145">Chemotaxis</keyword>
<dbReference type="SUPFAM" id="SSF52172">
    <property type="entry name" value="CheY-like"/>
    <property type="match status" value="1"/>
</dbReference>
<comment type="subcellular location">
    <subcellularLocation>
        <location evidence="5">Cytoplasm</location>
    </subcellularLocation>
</comment>
<organism evidence="10 11">
    <name type="scientific">Dyella choica</name>
    <dbReference type="NCBI Taxonomy" id="1927959"/>
    <lineage>
        <taxon>Bacteria</taxon>
        <taxon>Pseudomonadati</taxon>
        <taxon>Pseudomonadota</taxon>
        <taxon>Gammaproteobacteria</taxon>
        <taxon>Lysobacterales</taxon>
        <taxon>Rhodanobacteraceae</taxon>
        <taxon>Dyella</taxon>
    </lineage>
</organism>
<feature type="active site" evidence="5 6">
    <location>
        <position position="169"/>
    </location>
</feature>
<evidence type="ECO:0000256" key="3">
    <source>
        <dbReference type="ARBA" id="ARBA00022801"/>
    </source>
</evidence>
<dbReference type="AlphaFoldDB" id="A0A432MB04"/>
<dbReference type="Gene3D" id="3.40.50.2300">
    <property type="match status" value="1"/>
</dbReference>
<accession>A0A432MB04</accession>
<dbReference type="OrthoDB" id="9793421at2"/>
<keyword evidence="11" id="KW-1185">Reference proteome</keyword>
<dbReference type="GO" id="GO:0032259">
    <property type="term" value="P:methylation"/>
    <property type="evidence" value="ECO:0007669"/>
    <property type="project" value="UniProtKB-KW"/>
</dbReference>
<dbReference type="EC" id="3.1.1.61" evidence="5"/>
<dbReference type="NCBIfam" id="NF001965">
    <property type="entry name" value="PRK00742.1"/>
    <property type="match status" value="1"/>
</dbReference>
<keyword evidence="1 5" id="KW-0963">Cytoplasm</keyword>
<dbReference type="CDD" id="cd17541">
    <property type="entry name" value="REC_CheB-like"/>
    <property type="match status" value="1"/>
</dbReference>
<dbReference type="InterPro" id="IPR035909">
    <property type="entry name" value="CheB_C"/>
</dbReference>
<dbReference type="HAMAP" id="MF_00099">
    <property type="entry name" value="CheB_chemtxs"/>
    <property type="match status" value="1"/>
</dbReference>
<dbReference type="GO" id="GO:0050568">
    <property type="term" value="F:protein-glutamine glutaminase activity"/>
    <property type="evidence" value="ECO:0007669"/>
    <property type="project" value="UniProtKB-UniRule"/>
</dbReference>
<dbReference type="Gene3D" id="3.40.50.180">
    <property type="entry name" value="Methylesterase CheB, C-terminal domain"/>
    <property type="match status" value="1"/>
</dbReference>
<reference evidence="10 11" key="1">
    <citation type="submission" date="2018-12" db="EMBL/GenBank/DDBJ databases">
        <title>Dyella dinghuensis sp. nov. DHOA06 and Dyella choica sp. nov. 4M-K27, isolated from forest soil.</title>
        <authorList>
            <person name="Qiu L.-H."/>
            <person name="Gao Z.-H."/>
        </authorList>
    </citation>
    <scope>NUCLEOTIDE SEQUENCE [LARGE SCALE GENOMIC DNA]</scope>
    <source>
        <strain evidence="10 11">4M-K27</strain>
    </source>
</reference>
<sequence>MIKVLVVEDSSAVLDFLVYVLGSDPELKVVGTARDGMEALDAVRRYRPDVITMDIHMPKMDGLEATRRIMETTPTPIVIVSAGRDAKELATTFKALEAGALTVLATPMGIGHPLHASMAKELVQAVKLMSEIKLVRRWPRANHVASALFPEVASPSAPARIRVAAIGASTGGPPAIQAILARLSKEFPVPVLIVQHMTASFTEGFVEWLRPTVRLPIHVASQHEVMRPGHVYVAPDGFQMKVSHGNTIVLTNDPPESGSRPSASYLFRSVAEVYGGEAIAGLLSGMGRDGAQALRLLREKGAITFAQDEASSVVHGMPGEAIRLHAAVHVLPLDKIADMFMAAANRRL</sequence>
<feature type="domain" description="Response regulatory" evidence="8">
    <location>
        <begin position="3"/>
        <end position="121"/>
    </location>
</feature>
<dbReference type="InterPro" id="IPR011006">
    <property type="entry name" value="CheY-like_superfamily"/>
</dbReference>
<dbReference type="PIRSF" id="PIRSF000876">
    <property type="entry name" value="RR_chemtxs_CheB"/>
    <property type="match status" value="1"/>
</dbReference>
<comment type="function">
    <text evidence="5">Involved in chemotaxis. Part of a chemotaxis signal transduction system that modulates chemotaxis in response to various stimuli. Catalyzes the demethylation of specific methylglutamate residues introduced into the chemoreceptors (methyl-accepting chemotaxis proteins or MCP) by CheR. Also mediates the irreversible deamidation of specific glutamine residues to glutamic acid.</text>
</comment>
<dbReference type="EC" id="3.5.1.44" evidence="5"/>
<comment type="catalytic activity">
    <reaction evidence="4 5">
        <text>[protein]-L-glutamate 5-O-methyl ester + H2O = L-glutamyl-[protein] + methanol + H(+)</text>
        <dbReference type="Rhea" id="RHEA:23236"/>
        <dbReference type="Rhea" id="RHEA-COMP:10208"/>
        <dbReference type="Rhea" id="RHEA-COMP:10311"/>
        <dbReference type="ChEBI" id="CHEBI:15377"/>
        <dbReference type="ChEBI" id="CHEBI:15378"/>
        <dbReference type="ChEBI" id="CHEBI:17790"/>
        <dbReference type="ChEBI" id="CHEBI:29973"/>
        <dbReference type="ChEBI" id="CHEBI:82795"/>
        <dbReference type="EC" id="3.1.1.61"/>
    </reaction>
</comment>
<dbReference type="SMART" id="SM00448">
    <property type="entry name" value="REC"/>
    <property type="match status" value="1"/>
</dbReference>
<keyword evidence="10" id="KW-0489">Methyltransferase</keyword>
<comment type="catalytic activity">
    <reaction evidence="5">
        <text>L-glutaminyl-[protein] + H2O = L-glutamyl-[protein] + NH4(+)</text>
        <dbReference type="Rhea" id="RHEA:16441"/>
        <dbReference type="Rhea" id="RHEA-COMP:10207"/>
        <dbReference type="Rhea" id="RHEA-COMP:10208"/>
        <dbReference type="ChEBI" id="CHEBI:15377"/>
        <dbReference type="ChEBI" id="CHEBI:28938"/>
        <dbReference type="ChEBI" id="CHEBI:29973"/>
        <dbReference type="ChEBI" id="CHEBI:30011"/>
        <dbReference type="EC" id="3.5.1.44"/>
    </reaction>
</comment>
<protein>
    <recommendedName>
        <fullName evidence="5">Protein-glutamate methylesterase/protein-glutamine glutaminase</fullName>
        <ecNumber evidence="5">3.1.1.61</ecNumber>
        <ecNumber evidence="5">3.5.1.44</ecNumber>
    </recommendedName>
</protein>
<dbReference type="GO" id="GO:0008984">
    <property type="term" value="F:protein-glutamate methylesterase activity"/>
    <property type="evidence" value="ECO:0007669"/>
    <property type="project" value="UniProtKB-UniRule"/>
</dbReference>
<dbReference type="PROSITE" id="PS50110">
    <property type="entry name" value="RESPONSE_REGULATORY"/>
    <property type="match status" value="1"/>
</dbReference>
<comment type="PTM">
    <text evidence="5">Phosphorylated by CheA. Phosphorylation of the N-terminal regulatory domain activates the methylesterase activity.</text>
</comment>
<evidence type="ECO:0000256" key="5">
    <source>
        <dbReference type="HAMAP-Rule" id="MF_00099"/>
    </source>
</evidence>
<keyword evidence="10" id="KW-0808">Transferase</keyword>
<dbReference type="GO" id="GO:0000156">
    <property type="term" value="F:phosphorelay response regulator activity"/>
    <property type="evidence" value="ECO:0007669"/>
    <property type="project" value="InterPro"/>
</dbReference>
<comment type="similarity">
    <text evidence="5">Belongs to the CheB family.</text>
</comment>
<dbReference type="Pfam" id="PF01339">
    <property type="entry name" value="CheB_methylest"/>
    <property type="match status" value="1"/>
</dbReference>
<dbReference type="Proteomes" id="UP000274358">
    <property type="component" value="Unassembled WGS sequence"/>
</dbReference>
<evidence type="ECO:0000313" key="11">
    <source>
        <dbReference type="Proteomes" id="UP000274358"/>
    </source>
</evidence>
<keyword evidence="3 5" id="KW-0378">Hydrolase</keyword>
<comment type="caution">
    <text evidence="10">The sequence shown here is derived from an EMBL/GenBank/DDBJ whole genome shotgun (WGS) entry which is preliminary data.</text>
</comment>
<name>A0A432MB04_9GAMM</name>
<proteinExistence type="inferred from homology"/>
<dbReference type="GO" id="GO:0005737">
    <property type="term" value="C:cytoplasm"/>
    <property type="evidence" value="ECO:0007669"/>
    <property type="project" value="UniProtKB-SubCell"/>
</dbReference>
<evidence type="ECO:0000256" key="7">
    <source>
        <dbReference type="PROSITE-ProRule" id="PRU00169"/>
    </source>
</evidence>
<keyword evidence="5 7" id="KW-0597">Phosphoprotein</keyword>
<feature type="active site" evidence="5 6">
    <location>
        <position position="196"/>
    </location>
</feature>
<evidence type="ECO:0000256" key="2">
    <source>
        <dbReference type="ARBA" id="ARBA00022500"/>
    </source>
</evidence>
<dbReference type="Pfam" id="PF00072">
    <property type="entry name" value="Response_reg"/>
    <property type="match status" value="1"/>
</dbReference>
<dbReference type="GO" id="GO:0006935">
    <property type="term" value="P:chemotaxis"/>
    <property type="evidence" value="ECO:0007669"/>
    <property type="project" value="UniProtKB-UniRule"/>
</dbReference>
<dbReference type="InterPro" id="IPR000673">
    <property type="entry name" value="Sig_transdc_resp-reg_Me-estase"/>
</dbReference>
<dbReference type="SUPFAM" id="SSF52738">
    <property type="entry name" value="Methylesterase CheB, C-terminal domain"/>
    <property type="match status" value="1"/>
</dbReference>
<dbReference type="CDD" id="cd16432">
    <property type="entry name" value="CheB_Rec"/>
    <property type="match status" value="1"/>
</dbReference>